<dbReference type="Pfam" id="PF13102">
    <property type="entry name" value="Phage_int_SAM_5"/>
    <property type="match status" value="1"/>
</dbReference>
<dbReference type="InterPro" id="IPR025269">
    <property type="entry name" value="SAM-like_dom"/>
</dbReference>
<dbReference type="GO" id="GO:0006310">
    <property type="term" value="P:DNA recombination"/>
    <property type="evidence" value="ECO:0007669"/>
    <property type="project" value="UniProtKB-KW"/>
</dbReference>
<evidence type="ECO:0000313" key="5">
    <source>
        <dbReference type="EMBL" id="RGV25757.1"/>
    </source>
</evidence>
<evidence type="ECO:0000259" key="3">
    <source>
        <dbReference type="Pfam" id="PF13102"/>
    </source>
</evidence>
<accession>A0A412WF03</accession>
<name>A0A412WF03_9BACT</name>
<dbReference type="GO" id="GO:0003677">
    <property type="term" value="F:DNA binding"/>
    <property type="evidence" value="ECO:0007669"/>
    <property type="project" value="UniProtKB-KW"/>
</dbReference>
<proteinExistence type="predicted"/>
<feature type="domain" description="Phage integrase SAM-like" evidence="3">
    <location>
        <begin position="115"/>
        <end position="219"/>
    </location>
</feature>
<keyword evidence="2" id="KW-0233">DNA recombination</keyword>
<keyword evidence="1" id="KW-0238">DNA-binding</keyword>
<organism evidence="5 6">
    <name type="scientific">Odoribacter splanchnicus</name>
    <dbReference type="NCBI Taxonomy" id="28118"/>
    <lineage>
        <taxon>Bacteria</taxon>
        <taxon>Pseudomonadati</taxon>
        <taxon>Bacteroidota</taxon>
        <taxon>Bacteroidia</taxon>
        <taxon>Bacteroidales</taxon>
        <taxon>Odoribacteraceae</taxon>
        <taxon>Odoribacter</taxon>
    </lineage>
</organism>
<dbReference type="RefSeq" id="WP_087381251.1">
    <property type="nucleotide sequence ID" value="NZ_NFIM01000001.1"/>
</dbReference>
<dbReference type="SUPFAM" id="SSF56349">
    <property type="entry name" value="DNA breaking-rejoining enzymes"/>
    <property type="match status" value="1"/>
</dbReference>
<dbReference type="InterPro" id="IPR013762">
    <property type="entry name" value="Integrase-like_cat_sf"/>
</dbReference>
<evidence type="ECO:0000256" key="1">
    <source>
        <dbReference type="ARBA" id="ARBA00023125"/>
    </source>
</evidence>
<feature type="domain" description="Arm DNA-binding" evidence="4">
    <location>
        <begin position="7"/>
        <end position="92"/>
    </location>
</feature>
<dbReference type="GO" id="GO:0015074">
    <property type="term" value="P:DNA integration"/>
    <property type="evidence" value="ECO:0007669"/>
    <property type="project" value="InterPro"/>
</dbReference>
<dbReference type="Gene3D" id="1.10.443.10">
    <property type="entry name" value="Intergrase catalytic core"/>
    <property type="match status" value="1"/>
</dbReference>
<evidence type="ECO:0000259" key="4">
    <source>
        <dbReference type="Pfam" id="PF17293"/>
    </source>
</evidence>
<dbReference type="Gene3D" id="1.10.150.130">
    <property type="match status" value="1"/>
</dbReference>
<dbReference type="EMBL" id="QRYW01000021">
    <property type="protein sequence ID" value="RGV25757.1"/>
    <property type="molecule type" value="Genomic_DNA"/>
</dbReference>
<dbReference type="Pfam" id="PF17293">
    <property type="entry name" value="Arm-DNA-bind_5"/>
    <property type="match status" value="1"/>
</dbReference>
<dbReference type="InterPro" id="IPR011010">
    <property type="entry name" value="DNA_brk_join_enz"/>
</dbReference>
<reference evidence="5 6" key="1">
    <citation type="submission" date="2018-08" db="EMBL/GenBank/DDBJ databases">
        <title>A genome reference for cultivated species of the human gut microbiota.</title>
        <authorList>
            <person name="Zou Y."/>
            <person name="Xue W."/>
            <person name="Luo G."/>
        </authorList>
    </citation>
    <scope>NUCLEOTIDE SEQUENCE [LARGE SCALE GENOMIC DNA]</scope>
    <source>
        <strain evidence="5 6">AF14-6AC</strain>
    </source>
</reference>
<evidence type="ECO:0000256" key="2">
    <source>
        <dbReference type="ARBA" id="ARBA00023172"/>
    </source>
</evidence>
<dbReference type="AlphaFoldDB" id="A0A412WF03"/>
<comment type="caution">
    <text evidence="5">The sequence shown here is derived from an EMBL/GenBank/DDBJ whole genome shotgun (WGS) entry which is preliminary data.</text>
</comment>
<sequence length="416" mass="48513">MELSVVLRDVSGKTGKGNIKIKIKKKGEDPTFIPTTYYIEPTFFDPDNGIIKKEFQEAAKWNSDLFAQKSRYETYYKELGDSVKNASVKTLKQLFVTYDNINSKSQEPLKSVSDFIGVISKQIEDLKNEEAPEELKRSGYASTFEGTKNLMIEFFKSEIIHFQSIDRNALIQLKAYFLKYKGKEVTFNKHLRNIKRIFNIAIGDGLISADLYPFRNFKIPSDYDTEIRCIEAGVLKQIYDTTGIGRDFLFLSFFLCGMNMKDIFYMPYFERGIDVKRLKTFRKAGNKVKLKLTLQPEIIEIINRYADSSKTRLIKTLYTDRATLLRIVNESIRESIDKINNKRDSKDKIQYFTFAYARHSWATIAGKLRIPDETIDKAQMRSSQKVIEKYREYDYTQVDEANRKVIDYVLYEKTGE</sequence>
<dbReference type="InterPro" id="IPR010998">
    <property type="entry name" value="Integrase_recombinase_N"/>
</dbReference>
<dbReference type="Proteomes" id="UP000283426">
    <property type="component" value="Unassembled WGS sequence"/>
</dbReference>
<gene>
    <name evidence="5" type="ORF">DWW24_10890</name>
</gene>
<protein>
    <submittedName>
        <fullName evidence="5">Uncharacterized protein</fullName>
    </submittedName>
</protein>
<evidence type="ECO:0000313" key="6">
    <source>
        <dbReference type="Proteomes" id="UP000283426"/>
    </source>
</evidence>
<dbReference type="InterPro" id="IPR035386">
    <property type="entry name" value="Arm-DNA-bind_5"/>
</dbReference>